<keyword evidence="1" id="KW-0175">Coiled coil</keyword>
<gene>
    <name evidence="3" type="ORF">F9B74_08110</name>
</gene>
<reference evidence="3 4" key="1">
    <citation type="submission" date="2020-02" db="EMBL/GenBank/DDBJ databases">
        <title>Pelistega sp. NLN82 were isolated from wild rodents of the Hainan Island.</title>
        <authorList>
            <person name="Niu N."/>
            <person name="Zhou J."/>
        </authorList>
    </citation>
    <scope>NUCLEOTIDE SEQUENCE [LARGE SCALE GENOMIC DNA]</scope>
    <source>
        <strain evidence="3 4">NLN82</strain>
    </source>
</reference>
<feature type="region of interest" description="Disordered" evidence="2">
    <location>
        <begin position="1"/>
        <end position="100"/>
    </location>
</feature>
<evidence type="ECO:0000313" key="4">
    <source>
        <dbReference type="Proteomes" id="UP000477651"/>
    </source>
</evidence>
<dbReference type="RefSeq" id="WP_163764736.1">
    <property type="nucleotide sequence ID" value="NZ_JAAGYR010000015.1"/>
</dbReference>
<feature type="region of interest" description="Disordered" evidence="2">
    <location>
        <begin position="205"/>
        <end position="231"/>
    </location>
</feature>
<dbReference type="Pfam" id="PF04375">
    <property type="entry name" value="HemX"/>
    <property type="match status" value="1"/>
</dbReference>
<dbReference type="EMBL" id="JAAGYR010000015">
    <property type="protein sequence ID" value="NEN76284.1"/>
    <property type="molecule type" value="Genomic_DNA"/>
</dbReference>
<keyword evidence="4" id="KW-1185">Reference proteome</keyword>
<dbReference type="AlphaFoldDB" id="A0A6L9Y979"/>
<name>A0A6L9Y979_9BURK</name>
<organism evidence="3 4">
    <name type="scientific">Pelistega ratti</name>
    <dbReference type="NCBI Taxonomy" id="2652177"/>
    <lineage>
        <taxon>Bacteria</taxon>
        <taxon>Pseudomonadati</taxon>
        <taxon>Pseudomonadota</taxon>
        <taxon>Betaproteobacteria</taxon>
        <taxon>Burkholderiales</taxon>
        <taxon>Alcaligenaceae</taxon>
        <taxon>Pelistega</taxon>
    </lineage>
</organism>
<proteinExistence type="predicted"/>
<sequence>MDEQKSTLEQVETKPKEGNVDTKKTSSTPNTDIVMMTMTHAKKKVKEQKKAENVSKSPVDDVNQAVHPDQSIEQASVEESIKKPSTAEGELPLEQKPSKGGLGKTIAIVACLAALGGGAYYAQQQGWLNDLISSSTTPPSVSTQENTTDNTVHHEVSTTEADTPVMVESTEDSSVPEPSSMAHIDHTPTAEAPVDEPVDIASEVKTPADTSITNLQEEEPKEAVSTESEQTTNVVSTQALVLDNQAINPAADSEEVIYLKNRINEQNQQIAQLTQQLQATQHEIANQQTQLQKTQQSLVTDILRYYNAADFERTVNFNKDRTIKALSAIQVAIADQRGEQWSALSLAIDKDISALNTAKVADINALFNLSKALDEALQTAPFMSPESATGVVPSATSSMVNISEVDQEIPWLDRAINQVERLPAEAFEAIRSDLGGLVRVEKLSDPALATLSLAEVKVQREATLTQLRIAQEALLKREDAIWKSAMQKIEQQLMKYYNLNAEKTQQAVAIVRQLIATPIHTDLPKLSYTQQVIDQINHDLSKEN</sequence>
<feature type="compositionally biased region" description="Basic and acidic residues" evidence="2">
    <location>
        <begin position="1"/>
        <end position="24"/>
    </location>
</feature>
<feature type="region of interest" description="Disordered" evidence="2">
    <location>
        <begin position="135"/>
        <end position="159"/>
    </location>
</feature>
<comment type="caution">
    <text evidence="3">The sequence shown here is derived from an EMBL/GenBank/DDBJ whole genome shotgun (WGS) entry which is preliminary data.</text>
</comment>
<feature type="coiled-coil region" evidence="1">
    <location>
        <begin position="256"/>
        <end position="297"/>
    </location>
</feature>
<evidence type="ECO:0008006" key="5">
    <source>
        <dbReference type="Google" id="ProtNLM"/>
    </source>
</evidence>
<accession>A0A6L9Y979</accession>
<protein>
    <recommendedName>
        <fullName evidence="5">Uroporphyrin-3 C-methyltransferase</fullName>
    </recommendedName>
</protein>
<dbReference type="InterPro" id="IPR007470">
    <property type="entry name" value="HemX"/>
</dbReference>
<evidence type="ECO:0000256" key="1">
    <source>
        <dbReference type="SAM" id="Coils"/>
    </source>
</evidence>
<dbReference type="Proteomes" id="UP000477651">
    <property type="component" value="Unassembled WGS sequence"/>
</dbReference>
<evidence type="ECO:0000313" key="3">
    <source>
        <dbReference type="EMBL" id="NEN76284.1"/>
    </source>
</evidence>
<evidence type="ECO:0000256" key="2">
    <source>
        <dbReference type="SAM" id="MobiDB-lite"/>
    </source>
</evidence>